<reference evidence="2" key="1">
    <citation type="journal article" date="2007" name="Insect Biochem. Mol. Biol.">
        <title>The adipokinetic hormones in the fall armyworm, Spodoptera frugiperda:cDNA cloning, quantitative real time RT-PCR analysis, and gene specific localization.</title>
        <authorList>
            <person name="Abdel-latief M."/>
            <person name="Hoffmann K.H."/>
        </authorList>
    </citation>
    <scope>NUCLEOTIDE SEQUENCE</scope>
</reference>
<feature type="chain" id="PRO_5002631768" evidence="1">
    <location>
        <begin position="26"/>
        <end position="74"/>
    </location>
</feature>
<organism evidence="2">
    <name type="scientific">Spodoptera frugiperda</name>
    <name type="common">Fall armyworm</name>
    <dbReference type="NCBI Taxonomy" id="7108"/>
    <lineage>
        <taxon>Eukaryota</taxon>
        <taxon>Metazoa</taxon>
        <taxon>Ecdysozoa</taxon>
        <taxon>Arthropoda</taxon>
        <taxon>Hexapoda</taxon>
        <taxon>Insecta</taxon>
        <taxon>Pterygota</taxon>
        <taxon>Neoptera</taxon>
        <taxon>Endopterygota</taxon>
        <taxon>Lepidoptera</taxon>
        <taxon>Glossata</taxon>
        <taxon>Ditrysia</taxon>
        <taxon>Noctuoidea</taxon>
        <taxon>Noctuidae</taxon>
        <taxon>Amphipyrinae</taxon>
        <taxon>Spodoptera</taxon>
    </lineage>
</organism>
<protein>
    <submittedName>
        <fullName evidence="2">Adipokinetic hormone novel isoform 1</fullName>
    </submittedName>
</protein>
<name>A0ZWH6_SPOFR</name>
<accession>A0ZWH6</accession>
<keyword evidence="1" id="KW-0732">Signal</keyword>
<sequence length="74" mass="8360">MISTSRWKLTCISAALMAHTGSTCAVHGRSWCWLPVRWSPLRTQLTFSSGWGKRSDSIQVYIPCRTAIVYARVD</sequence>
<evidence type="ECO:0000256" key="1">
    <source>
        <dbReference type="SAM" id="SignalP"/>
    </source>
</evidence>
<proteinExistence type="evidence at transcript level"/>
<dbReference type="EMBL" id="AJ871197">
    <property type="protein sequence ID" value="CAI38850.2"/>
    <property type="molecule type" value="mRNA"/>
</dbReference>
<dbReference type="AlphaFoldDB" id="A0ZWH6"/>
<evidence type="ECO:0000313" key="2">
    <source>
        <dbReference type="EMBL" id="CAI38850.2"/>
    </source>
</evidence>
<feature type="signal peptide" evidence="1">
    <location>
        <begin position="1"/>
        <end position="25"/>
    </location>
</feature>
<gene>
    <name evidence="2" type="primary">akh</name>
</gene>